<dbReference type="EMBL" id="CP024608">
    <property type="protein sequence ID" value="ATQ78505.1"/>
    <property type="molecule type" value="Genomic_DNA"/>
</dbReference>
<gene>
    <name evidence="5" type="ORF">CR152_31315</name>
</gene>
<dbReference type="SUPFAM" id="SSF53756">
    <property type="entry name" value="UDP-Glycosyltransferase/glycogen phosphorylase"/>
    <property type="match status" value="1"/>
</dbReference>
<dbReference type="Gene3D" id="3.40.50.2000">
    <property type="entry name" value="Glycogen Phosphorylase B"/>
    <property type="match status" value="2"/>
</dbReference>
<evidence type="ECO:0000256" key="3">
    <source>
        <dbReference type="ARBA" id="ARBA00022679"/>
    </source>
</evidence>
<dbReference type="RefSeq" id="WP_099881595.1">
    <property type="nucleotide sequence ID" value="NZ_CP024608.1"/>
</dbReference>
<dbReference type="PANTHER" id="PTHR12526:SF640">
    <property type="entry name" value="COLANIC ACID BIOSYNTHESIS GLYCOSYLTRANSFERASE WCAL-RELATED"/>
    <property type="match status" value="1"/>
</dbReference>
<comment type="similarity">
    <text evidence="1">Belongs to the glycosyltransferase group 1 family. Glycosyltransferase 4 subfamily.</text>
</comment>
<dbReference type="InterPro" id="IPR001296">
    <property type="entry name" value="Glyco_trans_1"/>
</dbReference>
<name>A0A2D2DU49_9BURK</name>
<dbReference type="AlphaFoldDB" id="A0A2D2DU49"/>
<evidence type="ECO:0000256" key="2">
    <source>
        <dbReference type="ARBA" id="ARBA00022676"/>
    </source>
</evidence>
<reference evidence="5" key="1">
    <citation type="submission" date="2017-10" db="EMBL/GenBank/DDBJ databases">
        <title>Massilia psychrophilum sp. nov., a novel purple-pigmented bacterium isolated from Tianshan glacier, Xinjiang Municipality, China.</title>
        <authorList>
            <person name="Wang H."/>
        </authorList>
    </citation>
    <scope>NUCLEOTIDE SEQUENCE [LARGE SCALE GENOMIC DNA]</scope>
    <source>
        <strain evidence="5">B2</strain>
    </source>
</reference>
<evidence type="ECO:0000313" key="5">
    <source>
        <dbReference type="EMBL" id="ATQ78505.1"/>
    </source>
</evidence>
<proteinExistence type="inferred from homology"/>
<dbReference type="OrthoDB" id="7560678at2"/>
<accession>A0A2D2DU49</accession>
<dbReference type="PANTHER" id="PTHR12526">
    <property type="entry name" value="GLYCOSYLTRANSFERASE"/>
    <property type="match status" value="1"/>
</dbReference>
<organism evidence="5 6">
    <name type="scientific">Massilia violaceinigra</name>
    <dbReference type="NCBI Taxonomy" id="2045208"/>
    <lineage>
        <taxon>Bacteria</taxon>
        <taxon>Pseudomonadati</taxon>
        <taxon>Pseudomonadota</taxon>
        <taxon>Betaproteobacteria</taxon>
        <taxon>Burkholderiales</taxon>
        <taxon>Oxalobacteraceae</taxon>
        <taxon>Telluria group</taxon>
        <taxon>Massilia</taxon>
    </lineage>
</organism>
<dbReference type="Pfam" id="PF00534">
    <property type="entry name" value="Glycos_transf_1"/>
    <property type="match status" value="1"/>
</dbReference>
<dbReference type="GO" id="GO:0016757">
    <property type="term" value="F:glycosyltransferase activity"/>
    <property type="evidence" value="ECO:0007669"/>
    <property type="project" value="UniProtKB-KW"/>
</dbReference>
<keyword evidence="3" id="KW-0808">Transferase</keyword>
<keyword evidence="2" id="KW-0328">Glycosyltransferase</keyword>
<evidence type="ECO:0000259" key="4">
    <source>
        <dbReference type="Pfam" id="PF00534"/>
    </source>
</evidence>
<evidence type="ECO:0000313" key="6">
    <source>
        <dbReference type="Proteomes" id="UP000229897"/>
    </source>
</evidence>
<evidence type="ECO:0000256" key="1">
    <source>
        <dbReference type="ARBA" id="ARBA00009481"/>
    </source>
</evidence>
<dbReference type="KEGG" id="mass:CR152_31315"/>
<feature type="domain" description="Glycosyl transferase family 1" evidence="4">
    <location>
        <begin position="172"/>
        <end position="323"/>
    </location>
</feature>
<dbReference type="Proteomes" id="UP000229897">
    <property type="component" value="Chromosome"/>
</dbReference>
<dbReference type="CDD" id="cd03801">
    <property type="entry name" value="GT4_PimA-like"/>
    <property type="match status" value="1"/>
</dbReference>
<protein>
    <recommendedName>
        <fullName evidence="4">Glycosyl transferase family 1 domain-containing protein</fullName>
    </recommendedName>
</protein>
<keyword evidence="6" id="KW-1185">Reference proteome</keyword>
<sequence>MKKLVIMIGPSPTARGGIASVIKTYYEHGYGADGNTRFIASHVDGSMPRKALQAGIALSQFLGLLLRGKVALLHVHVASGVSFWRKAIFIRTARLFGRPVLFHLHGGAFCDFMDNGLSGWAQRLAVATVAKSTAAFALTDDSATWLRERAGLAAVEVFPNPVAVPPAKPRKRGLRDVLFLGRIEDKKGVFDLIRAFAAVHAARPEARLVLAGEGDIAQARALADELGLGAAVALPGWVDGAARAALMDEAAVFALPSHTEQMPMSILEAMACGIPVVATSIGAIPLMLSQGKCGILVQPRNTVDLGASILRILDDNILADTISASGLARVRSEYMVETVLERLARRYKELAA</sequence>